<sequence length="82" mass="8760">MPYLEMKSQSSFGERSVDIEDSWSTTARSGSPPPPARVNRPIVSPNGHTSTPALAQTEVSAREQNNDLLGLGSQFAVTGTSR</sequence>
<dbReference type="EMBL" id="KZ679129">
    <property type="protein sequence ID" value="PTB78055.1"/>
    <property type="molecule type" value="Genomic_DNA"/>
</dbReference>
<dbReference type="Proteomes" id="UP000240760">
    <property type="component" value="Unassembled WGS sequence"/>
</dbReference>
<reference evidence="2 3" key="1">
    <citation type="submission" date="2016-07" db="EMBL/GenBank/DDBJ databases">
        <title>Multiple horizontal gene transfer events from other fungi enriched the ability of initially mycotrophic Trichoderma (Ascomycota) to feed on dead plant biomass.</title>
        <authorList>
            <consortium name="DOE Joint Genome Institute"/>
            <person name="Aerts A."/>
            <person name="Atanasova L."/>
            <person name="Chenthamara K."/>
            <person name="Zhang J."/>
            <person name="Grujic M."/>
            <person name="Henrissat B."/>
            <person name="Kuo A."/>
            <person name="Salamov A."/>
            <person name="Lipzen A."/>
            <person name="Labutti K."/>
            <person name="Barry K."/>
            <person name="Miao Y."/>
            <person name="Rahimi M.J."/>
            <person name="Shen Q."/>
            <person name="Grigoriev I.V."/>
            <person name="Kubicek C.P."/>
            <person name="Druzhinina I.S."/>
        </authorList>
    </citation>
    <scope>NUCLEOTIDE SEQUENCE [LARGE SCALE GENOMIC DNA]</scope>
    <source>
        <strain evidence="2 3">ATCC 18648</strain>
    </source>
</reference>
<dbReference type="AlphaFoldDB" id="A0A2T4C931"/>
<gene>
    <name evidence="2" type="ORF">M440DRAFT_1183667</name>
</gene>
<evidence type="ECO:0000256" key="1">
    <source>
        <dbReference type="SAM" id="MobiDB-lite"/>
    </source>
</evidence>
<evidence type="ECO:0000313" key="2">
    <source>
        <dbReference type="EMBL" id="PTB78055.1"/>
    </source>
</evidence>
<name>A0A2T4C931_TRILO</name>
<organism evidence="2 3">
    <name type="scientific">Trichoderma longibrachiatum ATCC 18648</name>
    <dbReference type="NCBI Taxonomy" id="983965"/>
    <lineage>
        <taxon>Eukaryota</taxon>
        <taxon>Fungi</taxon>
        <taxon>Dikarya</taxon>
        <taxon>Ascomycota</taxon>
        <taxon>Pezizomycotina</taxon>
        <taxon>Sordariomycetes</taxon>
        <taxon>Hypocreomycetidae</taxon>
        <taxon>Hypocreales</taxon>
        <taxon>Hypocreaceae</taxon>
        <taxon>Trichoderma</taxon>
    </lineage>
</organism>
<dbReference type="OrthoDB" id="4900068at2759"/>
<feature type="region of interest" description="Disordered" evidence="1">
    <location>
        <begin position="1"/>
        <end position="51"/>
    </location>
</feature>
<accession>A0A2T4C931</accession>
<proteinExistence type="predicted"/>
<protein>
    <submittedName>
        <fullName evidence="2">Uncharacterized protein</fullName>
    </submittedName>
</protein>
<evidence type="ECO:0000313" key="3">
    <source>
        <dbReference type="Proteomes" id="UP000240760"/>
    </source>
</evidence>
<keyword evidence="3" id="KW-1185">Reference proteome</keyword>